<name>A0A814D888_9BILA</name>
<dbReference type="Proteomes" id="UP000663868">
    <property type="component" value="Unassembled WGS sequence"/>
</dbReference>
<comment type="caution">
    <text evidence="1">The sequence shown here is derived from an EMBL/GenBank/DDBJ whole genome shotgun (WGS) entry which is preliminary data.</text>
</comment>
<proteinExistence type="predicted"/>
<gene>
    <name evidence="1" type="ORF">IZO911_LOCUS14990</name>
    <name evidence="2" type="ORF">KXQ929_LOCUS36626</name>
</gene>
<dbReference type="EMBL" id="CAJOBB010005762">
    <property type="protein sequence ID" value="CAF4139520.1"/>
    <property type="molecule type" value="Genomic_DNA"/>
</dbReference>
<dbReference type="Proteomes" id="UP000663860">
    <property type="component" value="Unassembled WGS sequence"/>
</dbReference>
<evidence type="ECO:0000313" key="3">
    <source>
        <dbReference type="Proteomes" id="UP000663860"/>
    </source>
</evidence>
<sequence length="127" mass="14274">MARNNIRSQPLPALNGARNHRRGYVIQQWNPYEIPITTDTWTQNEGIEFKLTAVAIEGTKTHPNAPRDIICDLEDTDENELSNASPDSGKSRLALVLRQNNDILWETLVLSDAMILETEDISQDDGS</sequence>
<dbReference type="AlphaFoldDB" id="A0A814D888"/>
<organism evidence="1 3">
    <name type="scientific">Adineta steineri</name>
    <dbReference type="NCBI Taxonomy" id="433720"/>
    <lineage>
        <taxon>Eukaryota</taxon>
        <taxon>Metazoa</taxon>
        <taxon>Spiralia</taxon>
        <taxon>Gnathifera</taxon>
        <taxon>Rotifera</taxon>
        <taxon>Eurotatoria</taxon>
        <taxon>Bdelloidea</taxon>
        <taxon>Adinetida</taxon>
        <taxon>Adinetidae</taxon>
        <taxon>Adineta</taxon>
    </lineage>
</organism>
<evidence type="ECO:0000313" key="2">
    <source>
        <dbReference type="EMBL" id="CAF4139520.1"/>
    </source>
</evidence>
<protein>
    <submittedName>
        <fullName evidence="1">Uncharacterized protein</fullName>
    </submittedName>
</protein>
<reference evidence="1" key="1">
    <citation type="submission" date="2021-02" db="EMBL/GenBank/DDBJ databases">
        <authorList>
            <person name="Nowell W R."/>
        </authorList>
    </citation>
    <scope>NUCLEOTIDE SEQUENCE</scope>
</reference>
<dbReference type="EMBL" id="CAJNOE010000127">
    <property type="protein sequence ID" value="CAF0950833.1"/>
    <property type="molecule type" value="Genomic_DNA"/>
</dbReference>
<accession>A0A814D888</accession>
<evidence type="ECO:0000313" key="1">
    <source>
        <dbReference type="EMBL" id="CAF0950833.1"/>
    </source>
</evidence>